<feature type="non-terminal residue" evidence="1">
    <location>
        <position position="1"/>
    </location>
</feature>
<protein>
    <submittedName>
        <fullName evidence="1">282_t:CDS:1</fullName>
    </submittedName>
</protein>
<reference evidence="1" key="1">
    <citation type="submission" date="2021-06" db="EMBL/GenBank/DDBJ databases">
        <authorList>
            <person name="Kallberg Y."/>
            <person name="Tangrot J."/>
            <person name="Rosling A."/>
        </authorList>
    </citation>
    <scope>NUCLEOTIDE SEQUENCE</scope>
    <source>
        <strain evidence="1">AU212A</strain>
    </source>
</reference>
<dbReference type="Proteomes" id="UP000789860">
    <property type="component" value="Unassembled WGS sequence"/>
</dbReference>
<proteinExistence type="predicted"/>
<organism evidence="1 2">
    <name type="scientific">Scutellospora calospora</name>
    <dbReference type="NCBI Taxonomy" id="85575"/>
    <lineage>
        <taxon>Eukaryota</taxon>
        <taxon>Fungi</taxon>
        <taxon>Fungi incertae sedis</taxon>
        <taxon>Mucoromycota</taxon>
        <taxon>Glomeromycotina</taxon>
        <taxon>Glomeromycetes</taxon>
        <taxon>Diversisporales</taxon>
        <taxon>Gigasporaceae</taxon>
        <taxon>Scutellospora</taxon>
    </lineage>
</organism>
<accession>A0ACA9L6V5</accession>
<evidence type="ECO:0000313" key="2">
    <source>
        <dbReference type="Proteomes" id="UP000789860"/>
    </source>
</evidence>
<sequence>SSNNNNNSEENDANNNNIASDSIQRKSPTLLWQHNSQNKERNIESLSKKSVSINNINNNSNNSFINKFYFIYRPHCCHYHLLQLLEKNEKEYIQGIAQYTPSESYKQVSIYINEGPIYINENEAKVSKLSTQTEGGSKTMCPR</sequence>
<gene>
    <name evidence="1" type="ORF">SCALOS_LOCUS3784</name>
</gene>
<comment type="caution">
    <text evidence="1">The sequence shown here is derived from an EMBL/GenBank/DDBJ whole genome shotgun (WGS) entry which is preliminary data.</text>
</comment>
<dbReference type="EMBL" id="CAJVPM010004509">
    <property type="protein sequence ID" value="CAG8514067.1"/>
    <property type="molecule type" value="Genomic_DNA"/>
</dbReference>
<keyword evidence="2" id="KW-1185">Reference proteome</keyword>
<evidence type="ECO:0000313" key="1">
    <source>
        <dbReference type="EMBL" id="CAG8514067.1"/>
    </source>
</evidence>
<name>A0ACA9L6V5_9GLOM</name>